<proteinExistence type="predicted"/>
<evidence type="ECO:0000256" key="2">
    <source>
        <dbReference type="ARBA" id="ARBA00004370"/>
    </source>
</evidence>
<dbReference type="InterPro" id="IPR050351">
    <property type="entry name" value="BphY/WalK/GraS-like"/>
</dbReference>
<name>A0A4V6HS45_9FIRM</name>
<dbReference type="InterPro" id="IPR004358">
    <property type="entry name" value="Sig_transdc_His_kin-like_C"/>
</dbReference>
<dbReference type="CDD" id="cd00075">
    <property type="entry name" value="HATPase"/>
    <property type="match status" value="1"/>
</dbReference>
<comment type="catalytic activity">
    <reaction evidence="1">
        <text>ATP + protein L-histidine = ADP + protein N-phospho-L-histidine.</text>
        <dbReference type="EC" id="2.7.13.3"/>
    </reaction>
</comment>
<keyword evidence="7" id="KW-0902">Two-component regulatory system</keyword>
<dbReference type="InterPro" id="IPR036097">
    <property type="entry name" value="HisK_dim/P_sf"/>
</dbReference>
<evidence type="ECO:0000256" key="1">
    <source>
        <dbReference type="ARBA" id="ARBA00000085"/>
    </source>
</evidence>
<dbReference type="Gene3D" id="1.10.287.130">
    <property type="match status" value="1"/>
</dbReference>
<feature type="domain" description="Histidine kinase" evidence="10">
    <location>
        <begin position="194"/>
        <end position="407"/>
    </location>
</feature>
<dbReference type="EMBL" id="QGQD01000036">
    <property type="protein sequence ID" value="TLD01538.1"/>
    <property type="molecule type" value="Genomic_DNA"/>
</dbReference>
<keyword evidence="8 9" id="KW-0472">Membrane</keyword>
<dbReference type="FunFam" id="1.10.287.130:FF:000001">
    <property type="entry name" value="Two-component sensor histidine kinase"/>
    <property type="match status" value="1"/>
</dbReference>
<dbReference type="GO" id="GO:0005886">
    <property type="term" value="C:plasma membrane"/>
    <property type="evidence" value="ECO:0007669"/>
    <property type="project" value="TreeGrafter"/>
</dbReference>
<gene>
    <name evidence="11" type="primary">arlS_1</name>
    <name evidence="11" type="ORF">DSM106044_01517</name>
</gene>
<dbReference type="EC" id="2.7.13.3" evidence="3"/>
<dbReference type="CDD" id="cd00082">
    <property type="entry name" value="HisKA"/>
    <property type="match status" value="1"/>
</dbReference>
<keyword evidence="12" id="KW-1185">Reference proteome</keyword>
<keyword evidence="4" id="KW-0597">Phosphoprotein</keyword>
<dbReference type="GO" id="GO:0004721">
    <property type="term" value="F:phosphoprotein phosphatase activity"/>
    <property type="evidence" value="ECO:0007669"/>
    <property type="project" value="TreeGrafter"/>
</dbReference>
<keyword evidence="5 11" id="KW-0808">Transferase</keyword>
<dbReference type="InterPro" id="IPR036890">
    <property type="entry name" value="HATPase_C_sf"/>
</dbReference>
<dbReference type="Proteomes" id="UP000306509">
    <property type="component" value="Unassembled WGS sequence"/>
</dbReference>
<comment type="caution">
    <text evidence="11">The sequence shown here is derived from an EMBL/GenBank/DDBJ whole genome shotgun (WGS) entry which is preliminary data.</text>
</comment>
<evidence type="ECO:0000256" key="4">
    <source>
        <dbReference type="ARBA" id="ARBA00022553"/>
    </source>
</evidence>
<keyword evidence="9" id="KW-1133">Transmembrane helix</keyword>
<dbReference type="PROSITE" id="PS50109">
    <property type="entry name" value="HIS_KIN"/>
    <property type="match status" value="1"/>
</dbReference>
<evidence type="ECO:0000256" key="9">
    <source>
        <dbReference type="SAM" id="Phobius"/>
    </source>
</evidence>
<comment type="subcellular location">
    <subcellularLocation>
        <location evidence="2">Membrane</location>
    </subcellularLocation>
</comment>
<evidence type="ECO:0000256" key="5">
    <source>
        <dbReference type="ARBA" id="ARBA00022679"/>
    </source>
</evidence>
<dbReference type="RefSeq" id="WP_138002173.1">
    <property type="nucleotide sequence ID" value="NZ_QGQD01000036.1"/>
</dbReference>
<dbReference type="PANTHER" id="PTHR45453:SF1">
    <property type="entry name" value="PHOSPHATE REGULON SENSOR PROTEIN PHOR"/>
    <property type="match status" value="1"/>
</dbReference>
<protein>
    <recommendedName>
        <fullName evidence="3">histidine kinase</fullName>
        <ecNumber evidence="3">2.7.13.3</ecNumber>
    </recommendedName>
</protein>
<accession>A0A4V6HS45</accession>
<evidence type="ECO:0000256" key="7">
    <source>
        <dbReference type="ARBA" id="ARBA00023012"/>
    </source>
</evidence>
<dbReference type="FunFam" id="3.30.565.10:FF:000006">
    <property type="entry name" value="Sensor histidine kinase WalK"/>
    <property type="match status" value="1"/>
</dbReference>
<dbReference type="Pfam" id="PF02518">
    <property type="entry name" value="HATPase_c"/>
    <property type="match status" value="1"/>
</dbReference>
<dbReference type="SUPFAM" id="SSF47384">
    <property type="entry name" value="Homodimeric domain of signal transducing histidine kinase"/>
    <property type="match status" value="1"/>
</dbReference>
<dbReference type="InterPro" id="IPR005467">
    <property type="entry name" value="His_kinase_dom"/>
</dbReference>
<dbReference type="Pfam" id="PF00512">
    <property type="entry name" value="HisKA"/>
    <property type="match status" value="1"/>
</dbReference>
<dbReference type="SMART" id="SM00387">
    <property type="entry name" value="HATPase_c"/>
    <property type="match status" value="1"/>
</dbReference>
<dbReference type="Gene3D" id="3.30.565.10">
    <property type="entry name" value="Histidine kinase-like ATPase, C-terminal domain"/>
    <property type="match status" value="1"/>
</dbReference>
<sequence length="407" mass="46267">MIKKLRKKFIFINMSFVTLILVGVLVVICFTNYQKYQKDSRQALNHALEDKGGNLKPRVDFVPGRKEGPMNMGPVFVVELNENGEIADINDSGIRITEDSAREAVEAAKRDGHERGFLINQELRYERRQDDESEKIAFVDCSREINGMRNLLLVSALILVGGLAAFFLISLFLAKWALTPVEKAWQQQRQFIADASHELKTPLTVILANLNILSAHREDRIKDQERWLENTKTEASRMKELLNDLLFLARSDMSQTPKVFAEFDLSNTLWSCILPFESLAYERGVELNEEITPGIHIVGDEGQIKQLIAILLDNACKYAKKNSRISVILEKKQEKIYLKVNNTGDVIPKDDLDHIFERFYRADKSRARKQGGYGLGLSIAQTIAENHHGKIQAESMESKGTTFTIII</sequence>
<feature type="transmembrane region" description="Helical" evidence="9">
    <location>
        <begin position="151"/>
        <end position="178"/>
    </location>
</feature>
<evidence type="ECO:0000313" key="12">
    <source>
        <dbReference type="Proteomes" id="UP000306509"/>
    </source>
</evidence>
<evidence type="ECO:0000256" key="6">
    <source>
        <dbReference type="ARBA" id="ARBA00022777"/>
    </source>
</evidence>
<evidence type="ECO:0000259" key="10">
    <source>
        <dbReference type="PROSITE" id="PS50109"/>
    </source>
</evidence>
<dbReference type="STRING" id="180332.GCA_000797495_04769"/>
<dbReference type="PANTHER" id="PTHR45453">
    <property type="entry name" value="PHOSPHATE REGULON SENSOR PROTEIN PHOR"/>
    <property type="match status" value="1"/>
</dbReference>
<evidence type="ECO:0000256" key="8">
    <source>
        <dbReference type="ARBA" id="ARBA00023136"/>
    </source>
</evidence>
<dbReference type="GO" id="GO:0016036">
    <property type="term" value="P:cellular response to phosphate starvation"/>
    <property type="evidence" value="ECO:0007669"/>
    <property type="project" value="TreeGrafter"/>
</dbReference>
<dbReference type="PRINTS" id="PR00344">
    <property type="entry name" value="BCTRLSENSOR"/>
</dbReference>
<dbReference type="InterPro" id="IPR003594">
    <property type="entry name" value="HATPase_dom"/>
</dbReference>
<reference evidence="11 12" key="1">
    <citation type="journal article" date="2019" name="Anaerobe">
        <title>Detection of Robinsoniella peoriensis in multiple bone samples of a trauma patient.</title>
        <authorList>
            <person name="Schrottner P."/>
            <person name="Hartwich K."/>
            <person name="Bunk B."/>
            <person name="Schober I."/>
            <person name="Helbig S."/>
            <person name="Rudolph W.W."/>
            <person name="Gunzer F."/>
        </authorList>
    </citation>
    <scope>NUCLEOTIDE SEQUENCE [LARGE SCALE GENOMIC DNA]</scope>
    <source>
        <strain evidence="11 12">DSM 106044</strain>
    </source>
</reference>
<keyword evidence="6 11" id="KW-0418">Kinase</keyword>
<dbReference type="InterPro" id="IPR003661">
    <property type="entry name" value="HisK_dim/P_dom"/>
</dbReference>
<organism evidence="11 12">
    <name type="scientific">Robinsoniella peoriensis</name>
    <dbReference type="NCBI Taxonomy" id="180332"/>
    <lineage>
        <taxon>Bacteria</taxon>
        <taxon>Bacillati</taxon>
        <taxon>Bacillota</taxon>
        <taxon>Clostridia</taxon>
        <taxon>Lachnospirales</taxon>
        <taxon>Lachnospiraceae</taxon>
        <taxon>Robinsoniella</taxon>
    </lineage>
</organism>
<keyword evidence="9" id="KW-0812">Transmembrane</keyword>
<dbReference type="SUPFAM" id="SSF55874">
    <property type="entry name" value="ATPase domain of HSP90 chaperone/DNA topoisomerase II/histidine kinase"/>
    <property type="match status" value="1"/>
</dbReference>
<dbReference type="GO" id="GO:0000155">
    <property type="term" value="F:phosphorelay sensor kinase activity"/>
    <property type="evidence" value="ECO:0007669"/>
    <property type="project" value="InterPro"/>
</dbReference>
<dbReference type="AlphaFoldDB" id="A0A4V6HS45"/>
<dbReference type="SMART" id="SM00388">
    <property type="entry name" value="HisKA"/>
    <property type="match status" value="1"/>
</dbReference>
<feature type="transmembrane region" description="Helical" evidence="9">
    <location>
        <begin position="12"/>
        <end position="33"/>
    </location>
</feature>
<evidence type="ECO:0000313" key="11">
    <source>
        <dbReference type="EMBL" id="TLD01538.1"/>
    </source>
</evidence>
<evidence type="ECO:0000256" key="3">
    <source>
        <dbReference type="ARBA" id="ARBA00012438"/>
    </source>
</evidence>